<reference evidence="11 12" key="1">
    <citation type="submission" date="2023-05" db="EMBL/GenBank/DDBJ databases">
        <title>Sedimentitalea sp. nov. JM2-8.</title>
        <authorList>
            <person name="Huang J."/>
        </authorList>
    </citation>
    <scope>NUCLEOTIDE SEQUENCE [LARGE SCALE GENOMIC DNA]</scope>
    <source>
        <strain evidence="11 12">JM2-8</strain>
    </source>
</reference>
<evidence type="ECO:0000256" key="2">
    <source>
        <dbReference type="ARBA" id="ARBA00006464"/>
    </source>
</evidence>
<dbReference type="GO" id="GO:0016740">
    <property type="term" value="F:transferase activity"/>
    <property type="evidence" value="ECO:0007669"/>
    <property type="project" value="UniProtKB-KW"/>
</dbReference>
<evidence type="ECO:0000259" key="10">
    <source>
        <dbReference type="Pfam" id="PF02397"/>
    </source>
</evidence>
<protein>
    <submittedName>
        <fullName evidence="11">Sugar transferase</fullName>
        <ecNumber evidence="11">2.7.8.-</ecNumber>
    </submittedName>
</protein>
<proteinExistence type="inferred from homology"/>
<evidence type="ECO:0000256" key="4">
    <source>
        <dbReference type="ARBA" id="ARBA00022679"/>
    </source>
</evidence>
<feature type="transmembrane region" description="Helical" evidence="9">
    <location>
        <begin position="41"/>
        <end position="64"/>
    </location>
</feature>
<evidence type="ECO:0000256" key="6">
    <source>
        <dbReference type="ARBA" id="ARBA00022989"/>
    </source>
</evidence>
<keyword evidence="12" id="KW-1185">Reference proteome</keyword>
<dbReference type="EC" id="2.7.8.-" evidence="11"/>
<dbReference type="InterPro" id="IPR003362">
    <property type="entry name" value="Bact_transf"/>
</dbReference>
<evidence type="ECO:0000256" key="1">
    <source>
        <dbReference type="ARBA" id="ARBA00004236"/>
    </source>
</evidence>
<evidence type="ECO:0000256" key="5">
    <source>
        <dbReference type="ARBA" id="ARBA00022692"/>
    </source>
</evidence>
<dbReference type="Pfam" id="PF02397">
    <property type="entry name" value="Bac_transf"/>
    <property type="match status" value="1"/>
</dbReference>
<dbReference type="PANTHER" id="PTHR30576:SF4">
    <property type="entry name" value="UNDECAPRENYL-PHOSPHATE GALACTOSE PHOSPHOTRANSFERASE"/>
    <property type="match status" value="1"/>
</dbReference>
<dbReference type="PANTHER" id="PTHR30576">
    <property type="entry name" value="COLANIC BIOSYNTHESIS UDP-GLUCOSE LIPID CARRIER TRANSFERASE"/>
    <property type="match status" value="1"/>
</dbReference>
<organism evidence="11 12">
    <name type="scientific">Sedimentitalea xiamensis</name>
    <dbReference type="NCBI Taxonomy" id="3050037"/>
    <lineage>
        <taxon>Bacteria</taxon>
        <taxon>Pseudomonadati</taxon>
        <taxon>Pseudomonadota</taxon>
        <taxon>Alphaproteobacteria</taxon>
        <taxon>Rhodobacterales</taxon>
        <taxon>Paracoccaceae</taxon>
        <taxon>Sedimentitalea</taxon>
    </lineage>
</organism>
<keyword evidence="8" id="KW-0270">Exopolysaccharide synthesis</keyword>
<name>A0ABT7FIA4_9RHOB</name>
<evidence type="ECO:0000256" key="9">
    <source>
        <dbReference type="SAM" id="Phobius"/>
    </source>
</evidence>
<sequence>MTFQINDPTRLEAVSVSDIVSTHSLGRQSGYAGIGKRALDLLVVLLTAPITLPLLALTAFIVALDGHSPVYVQNRVGRGGRIFRMFKFRSMVPNADHILEAHLDANPEARAEWDHSQKLRHDPRVTRFGALMRKCSLDELPQILNVLIGDMSLIGPRPMMVGQTKLYPGSSYYSMRPGISGLWQVTDRNDTAFTARAQYDDQYFHNLSLASDCLIIAKTFVVVFRGTGY</sequence>
<dbReference type="Proteomes" id="UP001227126">
    <property type="component" value="Unassembled WGS sequence"/>
</dbReference>
<feature type="domain" description="Bacterial sugar transferase" evidence="10">
    <location>
        <begin position="36"/>
        <end position="224"/>
    </location>
</feature>
<comment type="similarity">
    <text evidence="2">Belongs to the bacterial sugar transferase family.</text>
</comment>
<evidence type="ECO:0000256" key="7">
    <source>
        <dbReference type="ARBA" id="ARBA00023136"/>
    </source>
</evidence>
<keyword evidence="7 9" id="KW-0472">Membrane</keyword>
<keyword evidence="4 11" id="KW-0808">Transferase</keyword>
<gene>
    <name evidence="11" type="ORF">QO034_17270</name>
</gene>
<accession>A0ABT7FIA4</accession>
<evidence type="ECO:0000256" key="3">
    <source>
        <dbReference type="ARBA" id="ARBA00022475"/>
    </source>
</evidence>
<keyword evidence="3" id="KW-1003">Cell membrane</keyword>
<dbReference type="EMBL" id="JASNJE010000025">
    <property type="protein sequence ID" value="MDK3074841.1"/>
    <property type="molecule type" value="Genomic_DNA"/>
</dbReference>
<evidence type="ECO:0000313" key="12">
    <source>
        <dbReference type="Proteomes" id="UP001227126"/>
    </source>
</evidence>
<dbReference type="RefSeq" id="WP_284486772.1">
    <property type="nucleotide sequence ID" value="NZ_JASNJE010000025.1"/>
</dbReference>
<keyword evidence="5 9" id="KW-0812">Transmembrane</keyword>
<comment type="caution">
    <text evidence="11">The sequence shown here is derived from an EMBL/GenBank/DDBJ whole genome shotgun (WGS) entry which is preliminary data.</text>
</comment>
<keyword evidence="6 9" id="KW-1133">Transmembrane helix</keyword>
<evidence type="ECO:0000256" key="8">
    <source>
        <dbReference type="ARBA" id="ARBA00023169"/>
    </source>
</evidence>
<evidence type="ECO:0000313" key="11">
    <source>
        <dbReference type="EMBL" id="MDK3074841.1"/>
    </source>
</evidence>
<comment type="subcellular location">
    <subcellularLocation>
        <location evidence="1">Cell membrane</location>
    </subcellularLocation>
</comment>